<dbReference type="EMBL" id="CAJDYZ010009032">
    <property type="protein sequence ID" value="CAD1476088.1"/>
    <property type="molecule type" value="Genomic_DNA"/>
</dbReference>
<name>A0A6V7H7Q2_9HYME</name>
<evidence type="ECO:0000313" key="1">
    <source>
        <dbReference type="EMBL" id="CAD1476088.1"/>
    </source>
</evidence>
<accession>A0A6V7H7Q2</accession>
<feature type="non-terminal residue" evidence="1">
    <location>
        <position position="99"/>
    </location>
</feature>
<protein>
    <submittedName>
        <fullName evidence="1">Uncharacterized protein</fullName>
    </submittedName>
</protein>
<dbReference type="Proteomes" id="UP000752696">
    <property type="component" value="Unassembled WGS sequence"/>
</dbReference>
<proteinExistence type="predicted"/>
<organism evidence="1 2">
    <name type="scientific">Heterotrigona itama</name>
    <dbReference type="NCBI Taxonomy" id="395501"/>
    <lineage>
        <taxon>Eukaryota</taxon>
        <taxon>Metazoa</taxon>
        <taxon>Ecdysozoa</taxon>
        <taxon>Arthropoda</taxon>
        <taxon>Hexapoda</taxon>
        <taxon>Insecta</taxon>
        <taxon>Pterygota</taxon>
        <taxon>Neoptera</taxon>
        <taxon>Endopterygota</taxon>
        <taxon>Hymenoptera</taxon>
        <taxon>Apocrita</taxon>
        <taxon>Aculeata</taxon>
        <taxon>Apoidea</taxon>
        <taxon>Anthophila</taxon>
        <taxon>Apidae</taxon>
        <taxon>Heterotrigona</taxon>
    </lineage>
</organism>
<reference evidence="1" key="1">
    <citation type="submission" date="2020-07" db="EMBL/GenBank/DDBJ databases">
        <authorList>
            <person name="Nazaruddin N."/>
        </authorList>
    </citation>
    <scope>NUCLEOTIDE SEQUENCE</scope>
</reference>
<keyword evidence="2" id="KW-1185">Reference proteome</keyword>
<gene>
    <name evidence="1" type="ORF">MHI_LOCUS616817</name>
</gene>
<sequence length="99" mass="11175">ESYKHVHSITQDVKKTILGLRIITGDNVTIVRELDYKIDAHLDLSTIKTDPLSSIISTEVIERRRGKLLKLIYDSTMIHLLAHDSTYTSAVAKTIVQQS</sequence>
<evidence type="ECO:0000313" key="2">
    <source>
        <dbReference type="Proteomes" id="UP000752696"/>
    </source>
</evidence>
<dbReference type="AlphaFoldDB" id="A0A6V7H7Q2"/>
<comment type="caution">
    <text evidence="1">The sequence shown here is derived from an EMBL/GenBank/DDBJ whole genome shotgun (WGS) entry which is preliminary data.</text>
</comment>